<feature type="transmembrane region" description="Helical" evidence="12">
    <location>
        <begin position="100"/>
        <end position="123"/>
    </location>
</feature>
<evidence type="ECO:0000256" key="6">
    <source>
        <dbReference type="ARBA" id="ARBA00022475"/>
    </source>
</evidence>
<evidence type="ECO:0000256" key="9">
    <source>
        <dbReference type="ARBA" id="ARBA00022989"/>
    </source>
</evidence>
<keyword evidence="14" id="KW-1185">Reference proteome</keyword>
<comment type="subcellular location">
    <subcellularLocation>
        <location evidence="2">Cell inner membrane</location>
        <topology evidence="2">Multi-pass membrane protein</topology>
    </subcellularLocation>
</comment>
<evidence type="ECO:0000256" key="10">
    <source>
        <dbReference type="ARBA" id="ARBA00023136"/>
    </source>
</evidence>
<proteinExistence type="inferred from homology"/>
<feature type="transmembrane region" description="Helical" evidence="12">
    <location>
        <begin position="302"/>
        <end position="324"/>
    </location>
</feature>
<dbReference type="EMBL" id="FOOC01000004">
    <property type="protein sequence ID" value="SFF44481.1"/>
    <property type="molecule type" value="Genomic_DNA"/>
</dbReference>
<dbReference type="InterPro" id="IPR030922">
    <property type="entry name" value="LptF"/>
</dbReference>
<evidence type="ECO:0000256" key="12">
    <source>
        <dbReference type="SAM" id="Phobius"/>
    </source>
</evidence>
<dbReference type="AlphaFoldDB" id="A0A1I2IVD9"/>
<dbReference type="GO" id="GO:0015920">
    <property type="term" value="P:lipopolysaccharide transport"/>
    <property type="evidence" value="ECO:0007669"/>
    <property type="project" value="TreeGrafter"/>
</dbReference>
<gene>
    <name evidence="13" type="ORF">SAMN04488120_104163</name>
</gene>
<keyword evidence="6" id="KW-1003">Cell membrane</keyword>
<dbReference type="STRING" id="1076937.SAMN04488120_104163"/>
<dbReference type="RefSeq" id="WP_091532766.1">
    <property type="nucleotide sequence ID" value="NZ_FOOC01000004.1"/>
</dbReference>
<dbReference type="InterPro" id="IPR005495">
    <property type="entry name" value="LptG/LptF_permease"/>
</dbReference>
<keyword evidence="5" id="KW-0813">Transport</keyword>
<feature type="transmembrane region" description="Helical" evidence="12">
    <location>
        <begin position="18"/>
        <end position="39"/>
    </location>
</feature>
<dbReference type="Pfam" id="PF03739">
    <property type="entry name" value="LptF_LptG"/>
    <property type="match status" value="1"/>
</dbReference>
<feature type="transmembrane region" description="Helical" evidence="12">
    <location>
        <begin position="269"/>
        <end position="290"/>
    </location>
</feature>
<evidence type="ECO:0000256" key="5">
    <source>
        <dbReference type="ARBA" id="ARBA00022448"/>
    </source>
</evidence>
<feature type="transmembrane region" description="Helical" evidence="12">
    <location>
        <begin position="330"/>
        <end position="350"/>
    </location>
</feature>
<evidence type="ECO:0000256" key="8">
    <source>
        <dbReference type="ARBA" id="ARBA00022692"/>
    </source>
</evidence>
<organism evidence="13 14">
    <name type="scientific">Fontimonas thermophila</name>
    <dbReference type="NCBI Taxonomy" id="1076937"/>
    <lineage>
        <taxon>Bacteria</taxon>
        <taxon>Pseudomonadati</taxon>
        <taxon>Pseudomonadota</taxon>
        <taxon>Gammaproteobacteria</taxon>
        <taxon>Nevskiales</taxon>
        <taxon>Nevskiaceae</taxon>
        <taxon>Fontimonas</taxon>
    </lineage>
</organism>
<dbReference type="PANTHER" id="PTHR33529:SF7">
    <property type="entry name" value="LIPOPOLYSACCHARIDE EXPORT SYSTEM PERMEASE PROTEIN LPTF"/>
    <property type="match status" value="1"/>
</dbReference>
<keyword evidence="9 12" id="KW-1133">Transmembrane helix</keyword>
<keyword evidence="8 12" id="KW-0812">Transmembrane</keyword>
<evidence type="ECO:0000256" key="7">
    <source>
        <dbReference type="ARBA" id="ARBA00022519"/>
    </source>
</evidence>
<evidence type="ECO:0000313" key="14">
    <source>
        <dbReference type="Proteomes" id="UP000199771"/>
    </source>
</evidence>
<keyword evidence="10 12" id="KW-0472">Membrane</keyword>
<evidence type="ECO:0000256" key="2">
    <source>
        <dbReference type="ARBA" id="ARBA00004429"/>
    </source>
</evidence>
<keyword evidence="7" id="KW-0997">Cell inner membrane</keyword>
<feature type="transmembrane region" description="Helical" evidence="12">
    <location>
        <begin position="59"/>
        <end position="79"/>
    </location>
</feature>
<dbReference type="NCBIfam" id="TIGR04407">
    <property type="entry name" value="LptF_YjgP"/>
    <property type="match status" value="1"/>
</dbReference>
<reference evidence="13" key="1">
    <citation type="submission" date="2016-10" db="EMBL/GenBank/DDBJ databases">
        <authorList>
            <person name="de Groot N.N."/>
        </authorList>
    </citation>
    <scope>NUCLEOTIDE SEQUENCE [LARGE SCALE GENOMIC DNA]</scope>
    <source>
        <strain evidence="13">DSM 23609</strain>
    </source>
</reference>
<comment type="subunit">
    <text evidence="11">Component of the lipopolysaccharide transport and assembly complex. The LptBFG transporter is composed of two ATP-binding proteins (LptB) and two transmembrane proteins (LptF and LptG).</text>
</comment>
<accession>A0A1I2IVD9</accession>
<evidence type="ECO:0000256" key="4">
    <source>
        <dbReference type="ARBA" id="ARBA00014213"/>
    </source>
</evidence>
<sequence>MRLSILDRYLLREAGTSWLAVTVVLLAIMLSTRFARFLAQAAAGELPRELLFKVVALSSLQYLVILIPVSLMLAIMLSLGRLYRDNEVAAMMGCGVGLGALYRPFFLLGVALALLTAALSFQIGPWAGRTADYLVKNAARLIQFNPFEEGRFKSVMNGRAVFYTERMSADGSELGAVIAQVVEKEGVGFLTARSGTQSTDPVSGERTVVLRKGYRYHGEPGAADFDVMQFDAFTTRVSPPEFLYVSAKRRLLPTAQLLASEDLRDHAEFAWRLSAPISVLILTLLAVPLAHVAPREGRYGKVAIGVLAYLLYSQLLGLGQAWIAKGMVPSALGLWWVHAAILAWALWLVARRLNLWPRLRP</sequence>
<evidence type="ECO:0000256" key="11">
    <source>
        <dbReference type="ARBA" id="ARBA00026081"/>
    </source>
</evidence>
<dbReference type="GO" id="GO:0043190">
    <property type="term" value="C:ATP-binding cassette (ABC) transporter complex"/>
    <property type="evidence" value="ECO:0007669"/>
    <property type="project" value="InterPro"/>
</dbReference>
<comment type="function">
    <text evidence="1">Part of the ABC transporter complex LptBFG involved in the translocation of lipopolysaccharide (LPS) from the inner membrane to the outer membrane.</text>
</comment>
<evidence type="ECO:0000256" key="1">
    <source>
        <dbReference type="ARBA" id="ARBA00002265"/>
    </source>
</evidence>
<evidence type="ECO:0000256" key="3">
    <source>
        <dbReference type="ARBA" id="ARBA00007725"/>
    </source>
</evidence>
<comment type="similarity">
    <text evidence="3">Belongs to the LptF/LptG family.</text>
</comment>
<protein>
    <recommendedName>
        <fullName evidence="4">Lipopolysaccharide export system permease protein LptF</fullName>
    </recommendedName>
</protein>
<evidence type="ECO:0000313" key="13">
    <source>
        <dbReference type="EMBL" id="SFF44481.1"/>
    </source>
</evidence>
<dbReference type="Proteomes" id="UP000199771">
    <property type="component" value="Unassembled WGS sequence"/>
</dbReference>
<dbReference type="OrthoDB" id="9778062at2"/>
<dbReference type="PANTHER" id="PTHR33529">
    <property type="entry name" value="SLR0882 PROTEIN-RELATED"/>
    <property type="match status" value="1"/>
</dbReference>
<dbReference type="GO" id="GO:0055085">
    <property type="term" value="P:transmembrane transport"/>
    <property type="evidence" value="ECO:0007669"/>
    <property type="project" value="InterPro"/>
</dbReference>
<name>A0A1I2IVD9_9GAMM</name>